<evidence type="ECO:0000259" key="2">
    <source>
        <dbReference type="Pfam" id="PF02357"/>
    </source>
</evidence>
<dbReference type="Gene3D" id="3.30.70.940">
    <property type="entry name" value="NusG, N-terminal domain"/>
    <property type="match status" value="1"/>
</dbReference>
<keyword evidence="1" id="KW-0804">Transcription</keyword>
<dbReference type="InterPro" id="IPR006645">
    <property type="entry name" value="NGN-like_dom"/>
</dbReference>
<accession>A0AAW8LIP4</accession>
<organism evidence="3 4">
    <name type="scientific">Agrobacterium tumefaciens</name>
    <dbReference type="NCBI Taxonomy" id="358"/>
    <lineage>
        <taxon>Bacteria</taxon>
        <taxon>Pseudomonadati</taxon>
        <taxon>Pseudomonadota</taxon>
        <taxon>Alphaproteobacteria</taxon>
        <taxon>Hyphomicrobiales</taxon>
        <taxon>Rhizobiaceae</taxon>
        <taxon>Rhizobium/Agrobacterium group</taxon>
        <taxon>Agrobacterium</taxon>
        <taxon>Agrobacterium tumefaciens complex</taxon>
    </lineage>
</organism>
<feature type="domain" description="NusG-like N-terminal" evidence="2">
    <location>
        <begin position="12"/>
        <end position="96"/>
    </location>
</feature>
<proteinExistence type="predicted"/>
<evidence type="ECO:0000313" key="3">
    <source>
        <dbReference type="EMBL" id="MDR6700726.1"/>
    </source>
</evidence>
<dbReference type="SUPFAM" id="SSF82679">
    <property type="entry name" value="N-utilization substance G protein NusG, N-terminal domain"/>
    <property type="match status" value="1"/>
</dbReference>
<gene>
    <name evidence="3" type="ORF">J2W61_000554</name>
</gene>
<sequence>MAKGLRTAPGERIGETLLERECRETGISVFMPSFWTVVRHQRTNKLIEKRFPLFLGYAFVKIEEEHFALAREAKSISYFLRGGGRYGLASFSDSKMLELYLADLEAKELHATMRRNGEADVRKERREILGRQLGSIFPKGRRKKVPIRMMAAAAMNSLTPRARERCASILEELEKLDKADAESCKIPTNPLTSAA</sequence>
<dbReference type="GO" id="GO:0006354">
    <property type="term" value="P:DNA-templated transcription elongation"/>
    <property type="evidence" value="ECO:0007669"/>
    <property type="project" value="InterPro"/>
</dbReference>
<dbReference type="InterPro" id="IPR036735">
    <property type="entry name" value="NGN_dom_sf"/>
</dbReference>
<reference evidence="3" key="1">
    <citation type="submission" date="2023-07" db="EMBL/GenBank/DDBJ databases">
        <title>Sorghum-associated microbial communities from plants grown in Nebraska, USA.</title>
        <authorList>
            <person name="Schachtman D."/>
        </authorList>
    </citation>
    <scope>NUCLEOTIDE SEQUENCE</scope>
    <source>
        <strain evidence="3">1457</strain>
    </source>
</reference>
<protein>
    <recommendedName>
        <fullName evidence="2">NusG-like N-terminal domain-containing protein</fullName>
    </recommendedName>
</protein>
<dbReference type="Pfam" id="PF02357">
    <property type="entry name" value="NusG"/>
    <property type="match status" value="1"/>
</dbReference>
<evidence type="ECO:0000256" key="1">
    <source>
        <dbReference type="ARBA" id="ARBA00023163"/>
    </source>
</evidence>
<dbReference type="EMBL" id="JAVDSW010000001">
    <property type="protein sequence ID" value="MDR6700726.1"/>
    <property type="molecule type" value="Genomic_DNA"/>
</dbReference>
<evidence type="ECO:0000313" key="4">
    <source>
        <dbReference type="Proteomes" id="UP001265315"/>
    </source>
</evidence>
<dbReference type="AlphaFoldDB" id="A0AAW8LIP4"/>
<dbReference type="Proteomes" id="UP001265315">
    <property type="component" value="Unassembled WGS sequence"/>
</dbReference>
<comment type="caution">
    <text evidence="3">The sequence shown here is derived from an EMBL/GenBank/DDBJ whole genome shotgun (WGS) entry which is preliminary data.</text>
</comment>
<name>A0AAW8LIP4_AGRTU</name>